<evidence type="ECO:0000313" key="2">
    <source>
        <dbReference type="EMBL" id="SDY20132.1"/>
    </source>
</evidence>
<organism evidence="2 3">
    <name type="scientific">Lachnobacterium bovis DSM 14045</name>
    <dbReference type="NCBI Taxonomy" id="1122142"/>
    <lineage>
        <taxon>Bacteria</taxon>
        <taxon>Bacillati</taxon>
        <taxon>Bacillota</taxon>
        <taxon>Clostridia</taxon>
        <taxon>Lachnospirales</taxon>
        <taxon>Lachnospiraceae</taxon>
        <taxon>Lachnobacterium</taxon>
    </lineage>
</organism>
<feature type="transmembrane region" description="Helical" evidence="1">
    <location>
        <begin position="40"/>
        <end position="62"/>
    </location>
</feature>
<keyword evidence="1" id="KW-0812">Transmembrane</keyword>
<dbReference type="OrthoDB" id="1778612at2"/>
<dbReference type="Proteomes" id="UP000183918">
    <property type="component" value="Unassembled WGS sequence"/>
</dbReference>
<keyword evidence="3" id="KW-1185">Reference proteome</keyword>
<dbReference type="RefSeq" id="WP_074716693.1">
    <property type="nucleotide sequence ID" value="NZ_FNPG01000010.1"/>
</dbReference>
<name>A0A1H3HXN8_9FIRM</name>
<dbReference type="EMBL" id="FNPG01000010">
    <property type="protein sequence ID" value="SDY20132.1"/>
    <property type="molecule type" value="Genomic_DNA"/>
</dbReference>
<accession>A0A1H3HXN8</accession>
<reference evidence="2 3" key="1">
    <citation type="submission" date="2016-10" db="EMBL/GenBank/DDBJ databases">
        <authorList>
            <person name="de Groot N.N."/>
        </authorList>
    </citation>
    <scope>NUCLEOTIDE SEQUENCE [LARGE SCALE GENOMIC DNA]</scope>
    <source>
        <strain evidence="2 3">DSM 14045</strain>
    </source>
</reference>
<proteinExistence type="predicted"/>
<evidence type="ECO:0000256" key="1">
    <source>
        <dbReference type="SAM" id="Phobius"/>
    </source>
</evidence>
<evidence type="ECO:0000313" key="3">
    <source>
        <dbReference type="Proteomes" id="UP000183918"/>
    </source>
</evidence>
<keyword evidence="1" id="KW-0472">Membrane</keyword>
<dbReference type="STRING" id="1122142.SAMN02910414_00992"/>
<feature type="transmembrane region" description="Helical" evidence="1">
    <location>
        <begin position="77"/>
        <end position="101"/>
    </location>
</feature>
<sequence length="130" mass="15923">MINEERVRELYHVAKYDMTEGSKNSQMGHFYRSDYIWKELIKSFFTGTLSFVIMIILTGIYFSKRIIKFFSSFDLEHISIIMVIMYGIFMIIYFLVTYVLYYHRYTQGRRQLKELYEHVKRANKLYEDEE</sequence>
<gene>
    <name evidence="2" type="ORF">SAMN02910414_00992</name>
</gene>
<dbReference type="AlphaFoldDB" id="A0A1H3HXN8"/>
<protein>
    <submittedName>
        <fullName evidence="2">Uncharacterized protein</fullName>
    </submittedName>
</protein>
<keyword evidence="1" id="KW-1133">Transmembrane helix</keyword>